<gene>
    <name evidence="1" type="ORF">CK623_02990</name>
</gene>
<name>A0A2A2AU15_9BURK</name>
<sequence length="99" mass="10898">MYTVTETPAFQAMAAQVWDLQTHFSFVDFIACNPLAGDVIPGSGGVRKVRWQASGRGKRGGARVVYFNQLEEGEIVLLAVYAKSDKANLPPKTVRKLKK</sequence>
<accession>A0A2A2AU15</accession>
<reference evidence="1 2" key="1">
    <citation type="submission" date="2017-08" db="EMBL/GenBank/DDBJ databases">
        <title>WGS of Clinical strains of the CDC Group NO-1 linked to zoonotic infections in humans.</title>
        <authorList>
            <person name="Bernier A.-M."/>
            <person name="Bernard K."/>
        </authorList>
    </citation>
    <scope>NUCLEOTIDE SEQUENCE [LARGE SCALE GENOMIC DNA]</scope>
    <source>
        <strain evidence="1 2">NML79-0751</strain>
    </source>
</reference>
<dbReference type="EMBL" id="NSJD01000002">
    <property type="protein sequence ID" value="PAT41221.1"/>
    <property type="molecule type" value="Genomic_DNA"/>
</dbReference>
<dbReference type="AlphaFoldDB" id="A0A2A2AU15"/>
<proteinExistence type="predicted"/>
<evidence type="ECO:0000313" key="1">
    <source>
        <dbReference type="EMBL" id="PAT41221.1"/>
    </source>
</evidence>
<dbReference type="Proteomes" id="UP000218644">
    <property type="component" value="Unassembled WGS sequence"/>
</dbReference>
<dbReference type="Pfam" id="PF06296">
    <property type="entry name" value="RelE"/>
    <property type="match status" value="1"/>
</dbReference>
<evidence type="ECO:0000313" key="2">
    <source>
        <dbReference type="Proteomes" id="UP000218644"/>
    </source>
</evidence>
<protein>
    <submittedName>
        <fullName evidence="1">Uncharacterized protein</fullName>
    </submittedName>
</protein>
<dbReference type="InterPro" id="IPR009387">
    <property type="entry name" value="HigB-2"/>
</dbReference>
<dbReference type="PIRSF" id="PIRSF039032">
    <property type="entry name" value="HigB-2"/>
    <property type="match status" value="1"/>
</dbReference>
<organism evidence="1 2">
    <name type="scientific">Vandammella animalimorsus</name>
    <dbReference type="NCBI Taxonomy" id="2029117"/>
    <lineage>
        <taxon>Bacteria</taxon>
        <taxon>Pseudomonadati</taxon>
        <taxon>Pseudomonadota</taxon>
        <taxon>Betaproteobacteria</taxon>
        <taxon>Burkholderiales</taxon>
        <taxon>Comamonadaceae</taxon>
        <taxon>Vandammella</taxon>
    </lineage>
</organism>
<comment type="caution">
    <text evidence="1">The sequence shown here is derived from an EMBL/GenBank/DDBJ whole genome shotgun (WGS) entry which is preliminary data.</text>
</comment>